<dbReference type="NCBIfam" id="TIGR01643">
    <property type="entry name" value="YD_repeat_2x"/>
    <property type="match status" value="7"/>
</dbReference>
<dbReference type="PANTHER" id="PTHR32305">
    <property type="match status" value="1"/>
</dbReference>
<organism evidence="2">
    <name type="scientific">hydrothermal vent metagenome</name>
    <dbReference type="NCBI Taxonomy" id="652676"/>
    <lineage>
        <taxon>unclassified sequences</taxon>
        <taxon>metagenomes</taxon>
        <taxon>ecological metagenomes</taxon>
    </lineage>
</organism>
<dbReference type="InterPro" id="IPR050708">
    <property type="entry name" value="T6SS_VgrG/RHS"/>
</dbReference>
<protein>
    <recommendedName>
        <fullName evidence="1">DUF6531 domain-containing protein</fullName>
    </recommendedName>
</protein>
<reference evidence="2" key="1">
    <citation type="submission" date="2018-06" db="EMBL/GenBank/DDBJ databases">
        <authorList>
            <person name="Zhirakovskaya E."/>
        </authorList>
    </citation>
    <scope>NUCLEOTIDE SEQUENCE</scope>
</reference>
<dbReference type="InterPro" id="IPR031325">
    <property type="entry name" value="RHS_repeat"/>
</dbReference>
<sequence length="1655" mass="180553">MNDKAISTNMVSLQRRMSSIILGILPSLLLLYGLFAFFSTDQLTLAATDYKEIPANVQDGAEVNEMDIPIVASDQPQPVKINPALPTLDVSQFTNISNHANASINPCISLNSTNTPYFVWEEFGEIYFRSLSGTSVNVSNNPTVDSSTPAIAVDNNNDIHVVWREVTGSQDAEIFYSKGTNGGFSWDTPLNISALYTSNDEWYAAIPQIAIASDDSVHVVWSHAVDNGDGIDTPVLLHRSLSNSTWSGISVIADRFEVGSLGEYKDLFDIAPGENGEIHVVWGEREGSGNVIAYRVWDGSSWGNRTNLTTGFSDSPTISMDSFGTIHVAWILSSIGNDWINYQNKPSGSSNWSNVESITQIGSDLSDLNDGSPEISANGNGNIFLTWISDQALVYTNKNVGEWTAVETVVPLEDSPAKHKTCQLTQDSNQNAHFTFDAQNGSVRDVFYTPLTTPIGPPLAFGQDWNVECPFCSVANTQGVVHGLNTRTGNYGYQETDIALPVAGGELSFSRSYASESRDTYTTTVGYGWVHNYDMQLQFDNTSLTHTVILQAPGGSRFPYYGNGDGTYTKYAGVTADLVRVDGVNPEDTIYTITAFDQTQAVFNANGQLIEHIDSFGNSVNLTYADFNGTQRLFRVTQGGRFLEYDYDSNGRLIEVMDSSSRTVTLGYDGNDDLVVVTSTLGLTTTYEYSGTTHLLTRIIDPSGKTVRQIVYDGNGRAIRVRDGNGAAIVDTTFSGNTVRVNGVPLTQTYSSRGTLETVTFSCADGSAGCGASSGTGYDYNFNANQVQDANNNNPSTYTWNSSGSNLSYMQDALNNETFLAYDQYNNLTQTVNARGITITYQYDNASFPTFLTQMTDALDNSTLYTPTTVADGIPGLLKQQEDPDGKITAYAYNDFGQITQTVRAVGTSEAITTTYGYDAVGRLTSNSQTSAGESHTSLNVYDNGDRLIATIANWDGILDWGNCTFATGARDENVCTVYGHDDTGRTISTTNALGQTNLTLYDGAGAVYLTVTNWDGTAYDETYAVPDLCDFINPDPEFNLCSQTIYDEDGRPYSFFDTLGRETVNEFDGLGRVRRTVSNWQDGIFNANDPDADIETLYEYDANGNTLIITDTVGRMSHTFYDPLNRVSGTISNWDGTTTLAGCSSLPTMRDNNICGQYQYDEVGNTIIVTDTLGRMSRTFYDNLNRVEATVSNWQPTFTSPTNCVLSPTNGALQNICTLYGYDDAGNQITTTNALNQTSLTVYDAANRPFLTVQNWDGTPISSEADCSFPPTQSDSNLCSVTSYDALGRRASSKDPLGNITDFAYDGLGRLTTTTRYLDGLPITTVTEYDALGNRLTQTDAEQQDTTFVYDSLNRLALTTSAEGVTGTQLYNAAGWVLQSFDGLGHPTTITYDDLGRRLTVTNAENNVTTSEYDALGNQTAVIDAETVRTSYVYDNLNRLVQVIENDVAGNNPTNESDVLTQYSYDALGNRIQITNALGITNTTTIYDVLNRPTIVEDALGNQTTTQYNALGYRTVMTDGNGAVTTYAYDGLNRITAVNYLADNETVQYSYDALGNRTIMTDSLGTTSYSYDDLYRLTGVNDPFTATVDYGYDNVGNRITLTYPDSKVVTYTYDLDNRLATVLDWDGGTTAYDYDPAGRLITTTLPNGVVSVNS</sequence>
<name>A0A3B0VPT5_9ZZZZ</name>
<accession>A0A3B0VPT5</accession>
<dbReference type="EMBL" id="UOEU01000906">
    <property type="protein sequence ID" value="VAW42273.1"/>
    <property type="molecule type" value="Genomic_DNA"/>
</dbReference>
<evidence type="ECO:0000313" key="2">
    <source>
        <dbReference type="EMBL" id="VAW42273.1"/>
    </source>
</evidence>
<feature type="domain" description="DUF6531" evidence="1">
    <location>
        <begin position="485"/>
        <end position="553"/>
    </location>
</feature>
<dbReference type="Pfam" id="PF20148">
    <property type="entry name" value="DUF6531"/>
    <property type="match status" value="1"/>
</dbReference>
<dbReference type="SUPFAM" id="SSF89372">
    <property type="entry name" value="Fucose-specific lectin"/>
    <property type="match status" value="1"/>
</dbReference>
<dbReference type="Gene3D" id="2.180.10.10">
    <property type="entry name" value="RHS repeat-associated core"/>
    <property type="match status" value="5"/>
</dbReference>
<feature type="non-terminal residue" evidence="2">
    <location>
        <position position="1655"/>
    </location>
</feature>
<dbReference type="InterPro" id="IPR045351">
    <property type="entry name" value="DUF6531"/>
</dbReference>
<dbReference type="InterPro" id="IPR006530">
    <property type="entry name" value="YD"/>
</dbReference>
<evidence type="ECO:0000259" key="1">
    <source>
        <dbReference type="Pfam" id="PF20148"/>
    </source>
</evidence>
<proteinExistence type="predicted"/>
<dbReference type="PANTHER" id="PTHR32305:SF15">
    <property type="entry name" value="PROTEIN RHSA-RELATED"/>
    <property type="match status" value="1"/>
</dbReference>
<dbReference type="Pfam" id="PF05593">
    <property type="entry name" value="RHS_repeat"/>
    <property type="match status" value="8"/>
</dbReference>
<gene>
    <name evidence="2" type="ORF">MNBD_CHLOROFLEXI01-3102</name>
</gene>